<dbReference type="SMART" id="SM00822">
    <property type="entry name" value="PKS_KR"/>
    <property type="match status" value="1"/>
</dbReference>
<sequence length="280" mass="28639">MRRSFHHRTVGGSAVSGVSLSNGTARATRPSGLAGKIVLLTGAAGGIGIALVESLYAEGARVVATDLDVSGVPALDGVRRERLDVTDGPAVEALVEKIETEWGPIEIGVSVAGVLATGLVADTTDTAWQRVFAVNAQGVFYLGRALARHMTPRRKGSIVTVSSNAAGVPRHGMAAYAASKAAATMFTRCLGLELAPHGIRCNIVAPGSTLTPMQTGMWADADGAANVIAGSPETFKAGIPLGKLATPEDVADAVVFLLSDRAAHITMADVYVDGGATLRG</sequence>
<dbReference type="AlphaFoldDB" id="A0A7C9VBE6"/>
<dbReference type="PRINTS" id="PR01397">
    <property type="entry name" value="DHBDHDRGNASE"/>
</dbReference>
<proteinExistence type="inferred from homology"/>
<keyword evidence="2 5" id="KW-0560">Oxidoreductase</keyword>
<dbReference type="Proteomes" id="UP000481252">
    <property type="component" value="Unassembled WGS sequence"/>
</dbReference>
<evidence type="ECO:0000256" key="2">
    <source>
        <dbReference type="ARBA" id="ARBA00023002"/>
    </source>
</evidence>
<dbReference type="NCBIfam" id="TIGR04316">
    <property type="entry name" value="dhbA_paeA"/>
    <property type="match status" value="1"/>
</dbReference>
<evidence type="ECO:0000256" key="3">
    <source>
        <dbReference type="NCBIfam" id="TIGR04316"/>
    </source>
</evidence>
<dbReference type="InterPro" id="IPR020904">
    <property type="entry name" value="Sc_DH/Rdtase_CS"/>
</dbReference>
<dbReference type="GO" id="GO:0019290">
    <property type="term" value="P:siderophore biosynthetic process"/>
    <property type="evidence" value="ECO:0007669"/>
    <property type="project" value="InterPro"/>
</dbReference>
<dbReference type="Gene3D" id="3.40.50.720">
    <property type="entry name" value="NAD(P)-binding Rossmann-like Domain"/>
    <property type="match status" value="1"/>
</dbReference>
<evidence type="ECO:0000313" key="6">
    <source>
        <dbReference type="Proteomes" id="UP000481252"/>
    </source>
</evidence>
<dbReference type="PANTHER" id="PTHR42760:SF115">
    <property type="entry name" value="3-OXOACYL-[ACYL-CARRIER-PROTEIN] REDUCTASE FABG"/>
    <property type="match status" value="1"/>
</dbReference>
<dbReference type="PROSITE" id="PS00061">
    <property type="entry name" value="ADH_SHORT"/>
    <property type="match status" value="1"/>
</dbReference>
<dbReference type="InterPro" id="IPR036291">
    <property type="entry name" value="NAD(P)-bd_dom_sf"/>
</dbReference>
<evidence type="ECO:0000313" key="5">
    <source>
        <dbReference type="EMBL" id="NGN43126.1"/>
    </source>
</evidence>
<dbReference type="EC" id="1.3.1.28" evidence="3"/>
<dbReference type="PANTHER" id="PTHR42760">
    <property type="entry name" value="SHORT-CHAIN DEHYDROGENASES/REDUCTASES FAMILY MEMBER"/>
    <property type="match status" value="1"/>
</dbReference>
<keyword evidence="6" id="KW-1185">Reference proteome</keyword>
<name>A0A7C9VBE6_9HYPH</name>
<dbReference type="SUPFAM" id="SSF51735">
    <property type="entry name" value="NAD(P)-binding Rossmann-fold domains"/>
    <property type="match status" value="1"/>
</dbReference>
<evidence type="ECO:0000259" key="4">
    <source>
        <dbReference type="SMART" id="SM00822"/>
    </source>
</evidence>
<dbReference type="EMBL" id="JAAKZG010000008">
    <property type="protein sequence ID" value="NGN43126.1"/>
    <property type="molecule type" value="Genomic_DNA"/>
</dbReference>
<dbReference type="Pfam" id="PF13561">
    <property type="entry name" value="adh_short_C2"/>
    <property type="match status" value="1"/>
</dbReference>
<protein>
    <recommendedName>
        <fullName evidence="3">2,3-dihydro-2,3-dihydroxybenzoate dehydrogenase</fullName>
        <ecNumber evidence="3">1.3.1.28</ecNumber>
    </recommendedName>
</protein>
<evidence type="ECO:0000256" key="1">
    <source>
        <dbReference type="ARBA" id="ARBA00006484"/>
    </source>
</evidence>
<comment type="caution">
    <text evidence="5">The sequence shown here is derived from an EMBL/GenBank/DDBJ whole genome shotgun (WGS) entry which is preliminary data.</text>
</comment>
<comment type="similarity">
    <text evidence="1">Belongs to the short-chain dehydrogenases/reductases (SDR) family.</text>
</comment>
<dbReference type="InterPro" id="IPR003560">
    <property type="entry name" value="DHB_DH"/>
</dbReference>
<reference evidence="5 6" key="1">
    <citation type="submission" date="2020-02" db="EMBL/GenBank/DDBJ databases">
        <title>Genome sequence of the type strain CGMCC 1.15528 of Mesorhizobium zhangyense.</title>
        <authorList>
            <person name="Gao J."/>
            <person name="Sun J."/>
        </authorList>
    </citation>
    <scope>NUCLEOTIDE SEQUENCE [LARGE SCALE GENOMIC DNA]</scope>
    <source>
        <strain evidence="5 6">CGMCC 1.15528</strain>
    </source>
</reference>
<accession>A0A7C9VBE6</accession>
<dbReference type="FunFam" id="3.40.50.720:FF:000084">
    <property type="entry name" value="Short-chain dehydrogenase reductase"/>
    <property type="match status" value="1"/>
</dbReference>
<feature type="domain" description="Ketoreductase" evidence="4">
    <location>
        <begin position="36"/>
        <end position="209"/>
    </location>
</feature>
<dbReference type="PRINTS" id="PR00080">
    <property type="entry name" value="SDRFAMILY"/>
</dbReference>
<dbReference type="NCBIfam" id="NF006074">
    <property type="entry name" value="PRK08220.1"/>
    <property type="match status" value="1"/>
</dbReference>
<dbReference type="InterPro" id="IPR057326">
    <property type="entry name" value="KR_dom"/>
</dbReference>
<dbReference type="GO" id="GO:0016616">
    <property type="term" value="F:oxidoreductase activity, acting on the CH-OH group of donors, NAD or NADP as acceptor"/>
    <property type="evidence" value="ECO:0007669"/>
    <property type="project" value="TreeGrafter"/>
</dbReference>
<gene>
    <name evidence="5" type="ORF">G6N74_18810</name>
</gene>
<dbReference type="GO" id="GO:0008667">
    <property type="term" value="F:2,3-dihydro-2,3-dihydroxybenzoate dehydrogenase activity"/>
    <property type="evidence" value="ECO:0007669"/>
    <property type="project" value="UniProtKB-UniRule"/>
</dbReference>
<dbReference type="InterPro" id="IPR002347">
    <property type="entry name" value="SDR_fam"/>
</dbReference>
<organism evidence="5 6">
    <name type="scientific">Mesorhizobium zhangyense</name>
    <dbReference type="NCBI Taxonomy" id="1776730"/>
    <lineage>
        <taxon>Bacteria</taxon>
        <taxon>Pseudomonadati</taxon>
        <taxon>Pseudomonadota</taxon>
        <taxon>Alphaproteobacteria</taxon>
        <taxon>Hyphomicrobiales</taxon>
        <taxon>Phyllobacteriaceae</taxon>
        <taxon>Mesorhizobium</taxon>
    </lineage>
</organism>